<feature type="compositionally biased region" description="Pro residues" evidence="1">
    <location>
        <begin position="68"/>
        <end position="86"/>
    </location>
</feature>
<evidence type="ECO:0000256" key="2">
    <source>
        <dbReference type="SAM" id="Phobius"/>
    </source>
</evidence>
<feature type="region of interest" description="Disordered" evidence="1">
    <location>
        <begin position="63"/>
        <end position="99"/>
    </location>
</feature>
<dbReference type="Proteomes" id="UP001215598">
    <property type="component" value="Unassembled WGS sequence"/>
</dbReference>
<evidence type="ECO:0000256" key="1">
    <source>
        <dbReference type="SAM" id="MobiDB-lite"/>
    </source>
</evidence>
<keyword evidence="2" id="KW-0472">Membrane</keyword>
<feature type="compositionally biased region" description="Polar residues" evidence="1">
    <location>
        <begin position="89"/>
        <end position="99"/>
    </location>
</feature>
<protein>
    <submittedName>
        <fullName evidence="3">Uncharacterized protein</fullName>
    </submittedName>
</protein>
<comment type="caution">
    <text evidence="3">The sequence shown here is derived from an EMBL/GenBank/DDBJ whole genome shotgun (WGS) entry which is preliminary data.</text>
</comment>
<reference evidence="3" key="1">
    <citation type="submission" date="2023-03" db="EMBL/GenBank/DDBJ databases">
        <title>Massive genome expansion in bonnet fungi (Mycena s.s.) driven by repeated elements and novel gene families across ecological guilds.</title>
        <authorList>
            <consortium name="Lawrence Berkeley National Laboratory"/>
            <person name="Harder C.B."/>
            <person name="Miyauchi S."/>
            <person name="Viragh M."/>
            <person name="Kuo A."/>
            <person name="Thoen E."/>
            <person name="Andreopoulos B."/>
            <person name="Lu D."/>
            <person name="Skrede I."/>
            <person name="Drula E."/>
            <person name="Henrissat B."/>
            <person name="Morin E."/>
            <person name="Kohler A."/>
            <person name="Barry K."/>
            <person name="LaButti K."/>
            <person name="Morin E."/>
            <person name="Salamov A."/>
            <person name="Lipzen A."/>
            <person name="Mereny Z."/>
            <person name="Hegedus B."/>
            <person name="Baldrian P."/>
            <person name="Stursova M."/>
            <person name="Weitz H."/>
            <person name="Taylor A."/>
            <person name="Grigoriev I.V."/>
            <person name="Nagy L.G."/>
            <person name="Martin F."/>
            <person name="Kauserud H."/>
        </authorList>
    </citation>
    <scope>NUCLEOTIDE SEQUENCE</scope>
    <source>
        <strain evidence="3">CBHHK182m</strain>
    </source>
</reference>
<dbReference type="EMBL" id="JARKIB010000552">
    <property type="protein sequence ID" value="KAJ7700555.1"/>
    <property type="molecule type" value="Genomic_DNA"/>
</dbReference>
<evidence type="ECO:0000313" key="3">
    <source>
        <dbReference type="EMBL" id="KAJ7700555.1"/>
    </source>
</evidence>
<organism evidence="3 4">
    <name type="scientific">Mycena metata</name>
    <dbReference type="NCBI Taxonomy" id="1033252"/>
    <lineage>
        <taxon>Eukaryota</taxon>
        <taxon>Fungi</taxon>
        <taxon>Dikarya</taxon>
        <taxon>Basidiomycota</taxon>
        <taxon>Agaricomycotina</taxon>
        <taxon>Agaricomycetes</taxon>
        <taxon>Agaricomycetidae</taxon>
        <taxon>Agaricales</taxon>
        <taxon>Marasmiineae</taxon>
        <taxon>Mycenaceae</taxon>
        <taxon>Mycena</taxon>
    </lineage>
</organism>
<gene>
    <name evidence="3" type="ORF">B0H16DRAFT_1749012</name>
</gene>
<keyword evidence="4" id="KW-1185">Reference proteome</keyword>
<evidence type="ECO:0000313" key="4">
    <source>
        <dbReference type="Proteomes" id="UP001215598"/>
    </source>
</evidence>
<feature type="transmembrane region" description="Helical" evidence="2">
    <location>
        <begin position="20"/>
        <end position="39"/>
    </location>
</feature>
<sequence length="99" mass="10402">MPTVTGVTNALSSDHHHLGIIEWYVVFFTLLVALSDSNLAPFKLPKDPGAYLGPAQTAWIASTLTSTPAPPTGHRPPNDPGPPGICPPTSRSTLGQCTE</sequence>
<keyword evidence="2" id="KW-1133">Transmembrane helix</keyword>
<keyword evidence="2" id="KW-0812">Transmembrane</keyword>
<name>A0AAD7DWF0_9AGAR</name>
<proteinExistence type="predicted"/>
<dbReference type="AlphaFoldDB" id="A0AAD7DWF0"/>
<accession>A0AAD7DWF0</accession>